<dbReference type="Proteomes" id="UP000006352">
    <property type="component" value="Unassembled WGS sequence"/>
</dbReference>
<feature type="region of interest" description="Disordered" evidence="9">
    <location>
        <begin position="1182"/>
        <end position="1271"/>
    </location>
</feature>
<dbReference type="Gene3D" id="3.30.50.10">
    <property type="entry name" value="Erythroid Transcription Factor GATA-1, subunit A"/>
    <property type="match status" value="1"/>
</dbReference>
<keyword evidence="12" id="KW-1185">Reference proteome</keyword>
<dbReference type="PANTHER" id="PTHR10071:SF281">
    <property type="entry name" value="BOX A-BINDING FACTOR-RELATED"/>
    <property type="match status" value="1"/>
</dbReference>
<feature type="compositionally biased region" description="Low complexity" evidence="9">
    <location>
        <begin position="522"/>
        <end position="531"/>
    </location>
</feature>
<proteinExistence type="predicted"/>
<feature type="region of interest" description="Disordered" evidence="9">
    <location>
        <begin position="184"/>
        <end position="255"/>
    </location>
</feature>
<evidence type="ECO:0000313" key="12">
    <source>
        <dbReference type="Proteomes" id="UP000006352"/>
    </source>
</evidence>
<feature type="compositionally biased region" description="Low complexity" evidence="9">
    <location>
        <begin position="333"/>
        <end position="351"/>
    </location>
</feature>
<sequence>MAFEWAGSADARRKKAGRGMGGPPSCGGGSGGRVVGAAGGRGGNADGSEGEGGRGNEVPQKGKAGKILSAGTGKIGSAKASERVIWTRPLTWSGAVRALLRPQLQTTSSASSSPPSASSRSLSPSSSPPRSLAQVDDYAAALFVRHPLIYPRRPMELPTSSVRGYNEAITRPWSPVAQSASGTVLNRSASSSTTLDLSPHPSSLPSSAHSSPWPAQPPLTIPGSSPSAPFMLQHSVPSAAPHPGDTSAQHSSISSLPNQEWGNVFSSPLDPATFAALAASGVLGPPTGGVPSSMPARYSRSSPQFSMNPRITPLNTKDIGRPSAGQGAPQSWSNVPSPYSSTPSSSQRASPLHFRPGPGNNPYSKRKSPVSGMPPYGPANIRPSTSVSNSMASYNVHSRRSSLSQQMTGSDLAGPSGRYDAHLGSLNESHLDGFSPSFHAPLPSVDLNSGAHFPSERHELTLPPSLYMSPASVPTPSVVSLAEAPYPLLTQLAVPQHGSTTDSLSGSAQSPTNLSLYGDQNKSSAPTSASSPKERMLSDLFTDDLFPRNSPLDGQGSQNFPSPRLSGSPDLKSIELAMVDADPEKLAKEDPLATQVWKMYARTKATLPHAQRMENITWRMMALALKKKKEDEDRMKELDQRLQDGHHFDGSGQLSVGGETILIKEEPAERGRTTDKGKARVQVVGFDGANQDGVEDGDEMLMDWRALSRSRSRAPMDWRPASRSRSRPPLAGVGLDQTSHIKFPSSSPPKGSAMSHHIPIPGTSSFGRRSPHPGLSAVLESGDVHGLGSVESFSALNSPSHHPSSLPSFGLHGLSRLSTSTATSPEQRTFPKHVRKTSFDHTVTREGIFTGVSGRHQVNGKPLSPESLIGIKRRADAPHADGMLRGDLPVIPPQEHIDPSESEPFRRNSPFPSSSFNFTFPSYDTFFDLSSAPPTNLPPPTLPSVKDLRPSDSLSYHDPLRASFHDNFPAPIGPGAETLSPAAVAASAAVAEGFAHMNVLEQPLDYNHLVGMMYPGLDGSSGMGPFTHVDPHHILPVDTQENSFQNFHPSPSSDGWGNGVNSSSNASPEPYHSSTASTPPSAENGAGSRNPPRKIASSKRVVQDTRATNRKTSPEVSTTARGAGGAGEDGDQSPTVCTNCQTTNTPLWRRDPEGQPLCNACGLFYKLHGVVRPLSLKTDVIKKRNRASGTPHSTSRKGASALPRITSSATRPRAATTSSMPMGLHGTRMSPTTRIGLGSPGNVSMKRQRRTSTSASTQSSSRKTGDDGVGA</sequence>
<dbReference type="PRINTS" id="PR00619">
    <property type="entry name" value="GATAZNFINGER"/>
</dbReference>
<reference evidence="11 12" key="1">
    <citation type="journal article" date="2012" name="Appl. Environ. Microbiol.">
        <title>Short-read sequencing for genomic analysis of the brown rot fungus Fibroporia radiculosa.</title>
        <authorList>
            <person name="Tang J.D."/>
            <person name="Perkins A.D."/>
            <person name="Sonstegard T.S."/>
            <person name="Schroeder S.G."/>
            <person name="Burgess S.C."/>
            <person name="Diehl S.V."/>
        </authorList>
    </citation>
    <scope>NUCLEOTIDE SEQUENCE [LARGE SCALE GENOMIC DNA]</scope>
    <source>
        <strain evidence="11 12">TFFH 294</strain>
    </source>
</reference>
<feature type="compositionally biased region" description="Low complexity" evidence="9">
    <location>
        <begin position="108"/>
        <end position="132"/>
    </location>
</feature>
<evidence type="ECO:0000256" key="8">
    <source>
        <dbReference type="PROSITE-ProRule" id="PRU00094"/>
    </source>
</evidence>
<feature type="region of interest" description="Disordered" evidence="9">
    <location>
        <begin position="103"/>
        <end position="132"/>
    </location>
</feature>
<dbReference type="HOGENOM" id="CLU_006725_0_0_1"/>
<dbReference type="InterPro" id="IPR039355">
    <property type="entry name" value="Transcription_factor_GATA"/>
</dbReference>
<feature type="compositionally biased region" description="Polar residues" evidence="9">
    <location>
        <begin position="1042"/>
        <end position="1081"/>
    </location>
</feature>
<dbReference type="SMART" id="SM00401">
    <property type="entry name" value="ZnF_GATA"/>
    <property type="match status" value="1"/>
</dbReference>
<feature type="compositionally biased region" description="Gly residues" evidence="9">
    <location>
        <begin position="18"/>
        <end position="45"/>
    </location>
</feature>
<dbReference type="CDD" id="cd00202">
    <property type="entry name" value="ZnF_GATA"/>
    <property type="match status" value="1"/>
</dbReference>
<keyword evidence="6" id="KW-0804">Transcription</keyword>
<evidence type="ECO:0000256" key="3">
    <source>
        <dbReference type="ARBA" id="ARBA00022771"/>
    </source>
</evidence>
<keyword evidence="4" id="KW-0862">Zinc</keyword>
<name>J4GVW2_9APHY</name>
<dbReference type="AlphaFoldDB" id="J4GVW2"/>
<dbReference type="EMBL" id="HE797202">
    <property type="protein sequence ID" value="CCM05710.1"/>
    <property type="molecule type" value="Genomic_DNA"/>
</dbReference>
<feature type="compositionally biased region" description="Polar residues" evidence="9">
    <location>
        <begin position="1110"/>
        <end position="1120"/>
    </location>
</feature>
<dbReference type="InterPro" id="IPR000679">
    <property type="entry name" value="Znf_GATA"/>
</dbReference>
<keyword evidence="5" id="KW-0805">Transcription regulation</keyword>
<dbReference type="Pfam" id="PF00320">
    <property type="entry name" value="GATA"/>
    <property type="match status" value="1"/>
</dbReference>
<dbReference type="GO" id="GO:0000122">
    <property type="term" value="P:negative regulation of transcription by RNA polymerase II"/>
    <property type="evidence" value="ECO:0007669"/>
    <property type="project" value="TreeGrafter"/>
</dbReference>
<dbReference type="InterPro" id="IPR013860">
    <property type="entry name" value="AreA_GATA"/>
</dbReference>
<feature type="compositionally biased region" description="Polar residues" evidence="9">
    <location>
        <begin position="299"/>
        <end position="315"/>
    </location>
</feature>
<evidence type="ECO:0000256" key="6">
    <source>
        <dbReference type="ARBA" id="ARBA00023163"/>
    </source>
</evidence>
<feature type="compositionally biased region" description="Polar residues" evidence="9">
    <location>
        <begin position="736"/>
        <end position="749"/>
    </location>
</feature>
<keyword evidence="3 8" id="KW-0863">Zinc-finger</keyword>
<dbReference type="RefSeq" id="XP_012184993.1">
    <property type="nucleotide sequence ID" value="XM_012329603.1"/>
</dbReference>
<feature type="region of interest" description="Disordered" evidence="9">
    <location>
        <begin position="284"/>
        <end position="416"/>
    </location>
</feature>
<dbReference type="SUPFAM" id="SSF57716">
    <property type="entry name" value="Glucocorticoid receptor-like (DNA-binding domain)"/>
    <property type="match status" value="1"/>
</dbReference>
<dbReference type="OrthoDB" id="515401at2759"/>
<evidence type="ECO:0000256" key="4">
    <source>
        <dbReference type="ARBA" id="ARBA00022833"/>
    </source>
</evidence>
<accession>J4GVW2</accession>
<dbReference type="GeneID" id="24100621"/>
<feature type="compositionally biased region" description="Low complexity" evidence="9">
    <location>
        <begin position="1251"/>
        <end position="1262"/>
    </location>
</feature>
<dbReference type="PROSITE" id="PS00344">
    <property type="entry name" value="GATA_ZN_FINGER_1"/>
    <property type="match status" value="1"/>
</dbReference>
<evidence type="ECO:0000313" key="11">
    <source>
        <dbReference type="EMBL" id="CCM05710.1"/>
    </source>
</evidence>
<feature type="compositionally biased region" description="Polar residues" evidence="9">
    <location>
        <begin position="1187"/>
        <end position="1197"/>
    </location>
</feature>
<feature type="compositionally biased region" description="Polar residues" evidence="9">
    <location>
        <begin position="246"/>
        <end position="255"/>
    </location>
</feature>
<evidence type="ECO:0000256" key="5">
    <source>
        <dbReference type="ARBA" id="ARBA00023015"/>
    </source>
</evidence>
<gene>
    <name evidence="11" type="ORF">FIBRA_07942</name>
</gene>
<comment type="subcellular location">
    <subcellularLocation>
        <location evidence="1">Nucleus</location>
    </subcellularLocation>
</comment>
<protein>
    <recommendedName>
        <fullName evidence="10">GATA-type domain-containing protein</fullName>
    </recommendedName>
</protein>
<dbReference type="InParanoid" id="J4GVW2"/>
<evidence type="ECO:0000256" key="2">
    <source>
        <dbReference type="ARBA" id="ARBA00022723"/>
    </source>
</evidence>
<dbReference type="PANTHER" id="PTHR10071">
    <property type="entry name" value="TRANSCRIPTION FACTOR GATA FAMILY MEMBER"/>
    <property type="match status" value="1"/>
</dbReference>
<feature type="compositionally biased region" description="Low complexity" evidence="9">
    <location>
        <begin position="190"/>
        <end position="213"/>
    </location>
</feature>
<feature type="compositionally biased region" description="Low complexity" evidence="9">
    <location>
        <begin position="719"/>
        <end position="729"/>
    </location>
</feature>
<feature type="compositionally biased region" description="Low complexity" evidence="9">
    <location>
        <begin position="1204"/>
        <end position="1219"/>
    </location>
</feature>
<evidence type="ECO:0000256" key="7">
    <source>
        <dbReference type="ARBA" id="ARBA00023242"/>
    </source>
</evidence>
<dbReference type="GO" id="GO:0045944">
    <property type="term" value="P:positive regulation of transcription by RNA polymerase II"/>
    <property type="evidence" value="ECO:0007669"/>
    <property type="project" value="TreeGrafter"/>
</dbReference>
<dbReference type="GO" id="GO:0005634">
    <property type="term" value="C:nucleus"/>
    <property type="evidence" value="ECO:0007669"/>
    <property type="project" value="UniProtKB-SubCell"/>
</dbReference>
<dbReference type="PROSITE" id="PS50114">
    <property type="entry name" value="GATA_ZN_FINGER_2"/>
    <property type="match status" value="1"/>
</dbReference>
<dbReference type="InterPro" id="IPR013088">
    <property type="entry name" value="Znf_NHR/GATA"/>
</dbReference>
<feature type="compositionally biased region" description="Polar residues" evidence="9">
    <location>
        <begin position="497"/>
        <end position="521"/>
    </location>
</feature>
<keyword evidence="2" id="KW-0479">Metal-binding</keyword>
<feature type="region of interest" description="Disordered" evidence="9">
    <location>
        <begin position="715"/>
        <end position="755"/>
    </location>
</feature>
<keyword evidence="7" id="KW-0539">Nucleus</keyword>
<dbReference type="STRING" id="599839.J4GVW2"/>
<evidence type="ECO:0000256" key="1">
    <source>
        <dbReference type="ARBA" id="ARBA00004123"/>
    </source>
</evidence>
<feature type="compositionally biased region" description="Polar residues" evidence="9">
    <location>
        <begin position="382"/>
        <end position="409"/>
    </location>
</feature>
<organism evidence="11 12">
    <name type="scientific">Fibroporia radiculosa</name>
    <dbReference type="NCBI Taxonomy" id="599839"/>
    <lineage>
        <taxon>Eukaryota</taxon>
        <taxon>Fungi</taxon>
        <taxon>Dikarya</taxon>
        <taxon>Basidiomycota</taxon>
        <taxon>Agaricomycotina</taxon>
        <taxon>Agaricomycetes</taxon>
        <taxon>Polyporales</taxon>
        <taxon>Fibroporiaceae</taxon>
        <taxon>Fibroporia</taxon>
    </lineage>
</organism>
<dbReference type="Pfam" id="PF08550">
    <property type="entry name" value="GATA_AreA"/>
    <property type="match status" value="1"/>
</dbReference>
<evidence type="ECO:0000259" key="10">
    <source>
        <dbReference type="PROSITE" id="PS50114"/>
    </source>
</evidence>
<evidence type="ECO:0000256" key="9">
    <source>
        <dbReference type="SAM" id="MobiDB-lite"/>
    </source>
</evidence>
<dbReference type="GO" id="GO:0000978">
    <property type="term" value="F:RNA polymerase II cis-regulatory region sequence-specific DNA binding"/>
    <property type="evidence" value="ECO:0007669"/>
    <property type="project" value="TreeGrafter"/>
</dbReference>
<feature type="region of interest" description="Disordered" evidence="9">
    <location>
        <begin position="497"/>
        <end position="569"/>
    </location>
</feature>
<dbReference type="FunFam" id="3.30.50.10:FF:000007">
    <property type="entry name" value="Nitrogen regulatory AreA, N-terminal"/>
    <property type="match status" value="1"/>
</dbReference>
<feature type="domain" description="GATA-type" evidence="10">
    <location>
        <begin position="1131"/>
        <end position="1184"/>
    </location>
</feature>
<dbReference type="GO" id="GO:0000981">
    <property type="term" value="F:DNA-binding transcription factor activity, RNA polymerase II-specific"/>
    <property type="evidence" value="ECO:0007669"/>
    <property type="project" value="TreeGrafter"/>
</dbReference>
<feature type="region of interest" description="Disordered" evidence="9">
    <location>
        <begin position="1042"/>
        <end position="1137"/>
    </location>
</feature>
<feature type="region of interest" description="Disordered" evidence="9">
    <location>
        <begin position="1"/>
        <end position="73"/>
    </location>
</feature>
<dbReference type="GO" id="GO:0008270">
    <property type="term" value="F:zinc ion binding"/>
    <property type="evidence" value="ECO:0007669"/>
    <property type="project" value="UniProtKB-KW"/>
</dbReference>